<evidence type="ECO:0000256" key="1">
    <source>
        <dbReference type="ARBA" id="ARBA00000085"/>
    </source>
</evidence>
<reference evidence="15" key="1">
    <citation type="submission" date="2020-12" db="EMBL/GenBank/DDBJ databases">
        <authorList>
            <person name="Huq M.A."/>
        </authorList>
    </citation>
    <scope>NUCLEOTIDE SEQUENCE</scope>
    <source>
        <strain evidence="15">MAHUQ-46</strain>
    </source>
</reference>
<dbReference type="InterPro" id="IPR003660">
    <property type="entry name" value="HAMP_dom"/>
</dbReference>
<dbReference type="AlphaFoldDB" id="A0A934MQ15"/>
<dbReference type="EMBL" id="JAELUP010000089">
    <property type="protein sequence ID" value="MBJ6362666.1"/>
    <property type="molecule type" value="Genomic_DNA"/>
</dbReference>
<dbReference type="InterPro" id="IPR010559">
    <property type="entry name" value="Sig_transdc_His_kin_internal"/>
</dbReference>
<evidence type="ECO:0000256" key="6">
    <source>
        <dbReference type="ARBA" id="ARBA00022679"/>
    </source>
</evidence>
<dbReference type="Pfam" id="PF06580">
    <property type="entry name" value="His_kinase"/>
    <property type="match status" value="1"/>
</dbReference>
<dbReference type="SUPFAM" id="SSF55874">
    <property type="entry name" value="ATPase domain of HSP90 chaperone/DNA topoisomerase II/histidine kinase"/>
    <property type="match status" value="1"/>
</dbReference>
<sequence>MKIRGRPVHFFRNLSFQQKLLAMVIPLLIATVGLTGMFSYYIASNQVVAKIKDSQNHMASKTRDQLDYVAKDMLNFSNYLFINPVVQSMVISKDTRKNRDQLFKNLVPLMVTGNTIQSVILYPDPVGDEPVYPFFISQVGIANAITLEAFRKSEFYARLQAASGQLIWDLFRPSDGIIPGDYHHKIVLIKSFKDFYSFQTNGLLIIGMDADHLSKILYDSSDSAFQYIVNEQGIVVAASSLKWVGKPADELPFPSDSSLDDEYLVTKALSTVTGWQAVVIQDRESLLSELSSIRSITLIIALVVSFVMIALTWIMARIVTNPLRTLIRSMKALQHGDFTQRVNFTGNDEIGRLGYWYDTMVQRIKTLIDDVYFSRLKQKEAELKALQSQINPHFLYNTLNMINWSAVQKGDKEISELVVSLSQVFRLSLNSGQDFIQLEKEFELVSHYLFIQKKRYASRLHFDIELAPSLRHFELPKLLLQPLVENAIVHAIEPLDGSGHLSVRACQEEDWVVLQVTDNGKGMTPEQAETLRQRLARPSLPFRPEGSGSGIALINVKERLQLFDEQSSMDIDTRHGAGTRITIKLKLGR</sequence>
<dbReference type="CDD" id="cd06225">
    <property type="entry name" value="HAMP"/>
    <property type="match status" value="1"/>
</dbReference>
<feature type="transmembrane region" description="Helical" evidence="12">
    <location>
        <begin position="296"/>
        <end position="320"/>
    </location>
</feature>
<evidence type="ECO:0000256" key="12">
    <source>
        <dbReference type="SAM" id="Phobius"/>
    </source>
</evidence>
<dbReference type="RefSeq" id="WP_199020211.1">
    <property type="nucleotide sequence ID" value="NZ_JAELUP010000089.1"/>
</dbReference>
<keyword evidence="9" id="KW-0067">ATP-binding</keyword>
<dbReference type="PROSITE" id="PS50109">
    <property type="entry name" value="HIS_KIN"/>
    <property type="match status" value="1"/>
</dbReference>
<protein>
    <recommendedName>
        <fullName evidence="3">histidine kinase</fullName>
        <ecNumber evidence="3">2.7.13.3</ecNumber>
    </recommendedName>
</protein>
<keyword evidence="7" id="KW-0547">Nucleotide-binding</keyword>
<dbReference type="PANTHER" id="PTHR34220">
    <property type="entry name" value="SENSOR HISTIDINE KINASE YPDA"/>
    <property type="match status" value="1"/>
</dbReference>
<dbReference type="InterPro" id="IPR050640">
    <property type="entry name" value="Bact_2-comp_sensor_kinase"/>
</dbReference>
<keyword evidence="16" id="KW-1185">Reference proteome</keyword>
<evidence type="ECO:0000256" key="10">
    <source>
        <dbReference type="ARBA" id="ARBA00023012"/>
    </source>
</evidence>
<evidence type="ECO:0000256" key="9">
    <source>
        <dbReference type="ARBA" id="ARBA00022840"/>
    </source>
</evidence>
<dbReference type="PANTHER" id="PTHR34220:SF7">
    <property type="entry name" value="SENSOR HISTIDINE KINASE YPDA"/>
    <property type="match status" value="1"/>
</dbReference>
<feature type="transmembrane region" description="Helical" evidence="12">
    <location>
        <begin position="20"/>
        <end position="43"/>
    </location>
</feature>
<keyword evidence="5" id="KW-0597">Phosphoprotein</keyword>
<proteinExistence type="predicted"/>
<comment type="subcellular location">
    <subcellularLocation>
        <location evidence="2">Cell membrane</location>
        <topology evidence="2">Multi-pass membrane protein</topology>
    </subcellularLocation>
</comment>
<evidence type="ECO:0000256" key="4">
    <source>
        <dbReference type="ARBA" id="ARBA00022475"/>
    </source>
</evidence>
<feature type="domain" description="HAMP" evidence="14">
    <location>
        <begin position="317"/>
        <end position="369"/>
    </location>
</feature>
<name>A0A934MQ15_9BACL</name>
<dbReference type="InterPro" id="IPR003594">
    <property type="entry name" value="HATPase_dom"/>
</dbReference>
<evidence type="ECO:0000259" key="13">
    <source>
        <dbReference type="PROSITE" id="PS50109"/>
    </source>
</evidence>
<dbReference type="GO" id="GO:0005886">
    <property type="term" value="C:plasma membrane"/>
    <property type="evidence" value="ECO:0007669"/>
    <property type="project" value="UniProtKB-SubCell"/>
</dbReference>
<dbReference type="SUPFAM" id="SSF158472">
    <property type="entry name" value="HAMP domain-like"/>
    <property type="match status" value="1"/>
</dbReference>
<evidence type="ECO:0000256" key="11">
    <source>
        <dbReference type="ARBA" id="ARBA00023136"/>
    </source>
</evidence>
<comment type="caution">
    <text evidence="15">The sequence shown here is derived from an EMBL/GenBank/DDBJ whole genome shotgun (WGS) entry which is preliminary data.</text>
</comment>
<dbReference type="EC" id="2.7.13.3" evidence="3"/>
<dbReference type="InterPro" id="IPR005467">
    <property type="entry name" value="His_kinase_dom"/>
</dbReference>
<dbReference type="GO" id="GO:0005524">
    <property type="term" value="F:ATP binding"/>
    <property type="evidence" value="ECO:0007669"/>
    <property type="project" value="UniProtKB-KW"/>
</dbReference>
<comment type="catalytic activity">
    <reaction evidence="1">
        <text>ATP + protein L-histidine = ADP + protein N-phospho-L-histidine.</text>
        <dbReference type="EC" id="2.7.13.3"/>
    </reaction>
</comment>
<dbReference type="Proteomes" id="UP000640274">
    <property type="component" value="Unassembled WGS sequence"/>
</dbReference>
<keyword evidence="4" id="KW-1003">Cell membrane</keyword>
<evidence type="ECO:0000259" key="14">
    <source>
        <dbReference type="PROSITE" id="PS50885"/>
    </source>
</evidence>
<evidence type="ECO:0000256" key="8">
    <source>
        <dbReference type="ARBA" id="ARBA00022777"/>
    </source>
</evidence>
<dbReference type="InterPro" id="IPR036890">
    <property type="entry name" value="HATPase_C_sf"/>
</dbReference>
<accession>A0A934MQ15</accession>
<dbReference type="Pfam" id="PF02518">
    <property type="entry name" value="HATPase_c"/>
    <property type="match status" value="1"/>
</dbReference>
<dbReference type="Pfam" id="PF00672">
    <property type="entry name" value="HAMP"/>
    <property type="match status" value="1"/>
</dbReference>
<keyword evidence="12" id="KW-0812">Transmembrane</keyword>
<organism evidence="15 16">
    <name type="scientific">Paenibacillus roseus</name>
    <dbReference type="NCBI Taxonomy" id="2798579"/>
    <lineage>
        <taxon>Bacteria</taxon>
        <taxon>Bacillati</taxon>
        <taxon>Bacillota</taxon>
        <taxon>Bacilli</taxon>
        <taxon>Bacillales</taxon>
        <taxon>Paenibacillaceae</taxon>
        <taxon>Paenibacillus</taxon>
    </lineage>
</organism>
<keyword evidence="10" id="KW-0902">Two-component regulatory system</keyword>
<evidence type="ECO:0000313" key="15">
    <source>
        <dbReference type="EMBL" id="MBJ6362666.1"/>
    </source>
</evidence>
<evidence type="ECO:0000256" key="3">
    <source>
        <dbReference type="ARBA" id="ARBA00012438"/>
    </source>
</evidence>
<evidence type="ECO:0000313" key="16">
    <source>
        <dbReference type="Proteomes" id="UP000640274"/>
    </source>
</evidence>
<dbReference type="PROSITE" id="PS50885">
    <property type="entry name" value="HAMP"/>
    <property type="match status" value="1"/>
</dbReference>
<feature type="domain" description="Histidine kinase" evidence="13">
    <location>
        <begin position="479"/>
        <end position="589"/>
    </location>
</feature>
<dbReference type="GO" id="GO:0000155">
    <property type="term" value="F:phosphorelay sensor kinase activity"/>
    <property type="evidence" value="ECO:0007669"/>
    <property type="project" value="InterPro"/>
</dbReference>
<evidence type="ECO:0000256" key="7">
    <source>
        <dbReference type="ARBA" id="ARBA00022741"/>
    </source>
</evidence>
<dbReference type="SMART" id="SM00304">
    <property type="entry name" value="HAMP"/>
    <property type="match status" value="1"/>
</dbReference>
<keyword evidence="11 12" id="KW-0472">Membrane</keyword>
<keyword evidence="12" id="KW-1133">Transmembrane helix</keyword>
<gene>
    <name evidence="15" type="ORF">JFN88_15715</name>
</gene>
<dbReference type="SMART" id="SM00387">
    <property type="entry name" value="HATPase_c"/>
    <property type="match status" value="1"/>
</dbReference>
<dbReference type="Gene3D" id="6.10.340.10">
    <property type="match status" value="1"/>
</dbReference>
<dbReference type="Gene3D" id="3.30.565.10">
    <property type="entry name" value="Histidine kinase-like ATPase, C-terminal domain"/>
    <property type="match status" value="1"/>
</dbReference>
<evidence type="ECO:0000256" key="2">
    <source>
        <dbReference type="ARBA" id="ARBA00004651"/>
    </source>
</evidence>
<keyword evidence="6" id="KW-0808">Transferase</keyword>
<keyword evidence="8 15" id="KW-0418">Kinase</keyword>
<evidence type="ECO:0000256" key="5">
    <source>
        <dbReference type="ARBA" id="ARBA00022553"/>
    </source>
</evidence>